<organism evidence="8 9">
    <name type="scientific">Synoicihabitans lomoniglobus</name>
    <dbReference type="NCBI Taxonomy" id="2909285"/>
    <lineage>
        <taxon>Bacteria</taxon>
        <taxon>Pseudomonadati</taxon>
        <taxon>Verrucomicrobiota</taxon>
        <taxon>Opitutia</taxon>
        <taxon>Opitutales</taxon>
        <taxon>Opitutaceae</taxon>
        <taxon>Synoicihabitans</taxon>
    </lineage>
</organism>
<keyword evidence="5 6" id="KW-0472">Membrane</keyword>
<accession>A0AAE9ZWY4</accession>
<dbReference type="AlphaFoldDB" id="A0AAE9ZWY4"/>
<gene>
    <name evidence="8" type="ORF">PXH66_21650</name>
</gene>
<evidence type="ECO:0000313" key="9">
    <source>
        <dbReference type="Proteomes" id="UP001218638"/>
    </source>
</evidence>
<sequence>MQVGTSLSHRAPLLWLALPFAGGIAIAHATASPVPIPAVAAGCLVLLAVAGLLLRTRQRRSSLVAVAVAIAGLGMIHHETHRARLPDWDRLPQREAELIVEVKRIFNTRVLERPLSVIGMIRSADPHLSDLIGQSLYVQAWRYHDPTAVERGATIRIRGHLTPLPRAARGDGFNAYLIDAGINFRLTRGRLLEVVNGGSGYAVWRQRIKTVAMRQLARDLEAHPDLVGALQAMLLGDRTGLDEEDKSVFLRSGTMHLFAISGLHIGVIAVALHGALRLMRLPPGQTFVISTLLLAVYVDLVGGTPSAVRAWLMVTCVHASVALRAPGNAVAAIGGSMLLVLLLDPLQLFSAGFQMSYGIVFALLLYGLPLGEHLQSRIRPWRDLPETTLTGRQKFARRRLEGLIMAGALGWAAMMVGLISGVAIFGWFTPIAFVANLALMPMASLAILGGLIAMISGGLGLIPLALLGNHAAALVLLIVNALLGHAVAWPIASTAASFRHPAWGEFGLVAMLAIITIGYVQGWPSRPRSWWWPPIALVLVLVTGMRLG</sequence>
<evidence type="ECO:0000259" key="7">
    <source>
        <dbReference type="Pfam" id="PF03772"/>
    </source>
</evidence>
<dbReference type="PANTHER" id="PTHR30619">
    <property type="entry name" value="DNA INTERNALIZATION/COMPETENCE PROTEIN COMEC/REC2"/>
    <property type="match status" value="1"/>
</dbReference>
<dbReference type="RefSeq" id="WP_330928306.1">
    <property type="nucleotide sequence ID" value="NZ_CP119075.1"/>
</dbReference>
<feature type="domain" description="ComEC/Rec2-related protein" evidence="7">
    <location>
        <begin position="233"/>
        <end position="516"/>
    </location>
</feature>
<dbReference type="KEGG" id="slom:PXH66_21650"/>
<comment type="subcellular location">
    <subcellularLocation>
        <location evidence="1">Cell membrane</location>
        <topology evidence="1">Multi-pass membrane protein</topology>
    </subcellularLocation>
</comment>
<evidence type="ECO:0000256" key="4">
    <source>
        <dbReference type="ARBA" id="ARBA00022989"/>
    </source>
</evidence>
<proteinExistence type="predicted"/>
<evidence type="ECO:0000256" key="6">
    <source>
        <dbReference type="SAM" id="Phobius"/>
    </source>
</evidence>
<dbReference type="EMBL" id="CP119075">
    <property type="protein sequence ID" value="WED64961.1"/>
    <property type="molecule type" value="Genomic_DNA"/>
</dbReference>
<evidence type="ECO:0000256" key="2">
    <source>
        <dbReference type="ARBA" id="ARBA00022475"/>
    </source>
</evidence>
<evidence type="ECO:0000256" key="1">
    <source>
        <dbReference type="ARBA" id="ARBA00004651"/>
    </source>
</evidence>
<dbReference type="PANTHER" id="PTHR30619:SF1">
    <property type="entry name" value="RECOMBINATION PROTEIN 2"/>
    <property type="match status" value="1"/>
</dbReference>
<feature type="transmembrane region" description="Helical" evidence="6">
    <location>
        <begin position="348"/>
        <end position="368"/>
    </location>
</feature>
<dbReference type="Pfam" id="PF03772">
    <property type="entry name" value="Competence"/>
    <property type="match status" value="1"/>
</dbReference>
<feature type="transmembrane region" description="Helical" evidence="6">
    <location>
        <begin position="288"/>
        <end position="312"/>
    </location>
</feature>
<dbReference type="InterPro" id="IPR004477">
    <property type="entry name" value="ComEC_N"/>
</dbReference>
<feature type="transmembrane region" description="Helical" evidence="6">
    <location>
        <begin position="471"/>
        <end position="491"/>
    </location>
</feature>
<feature type="transmembrane region" description="Helical" evidence="6">
    <location>
        <begin position="321"/>
        <end position="342"/>
    </location>
</feature>
<dbReference type="InterPro" id="IPR052159">
    <property type="entry name" value="Competence_DNA_uptake"/>
</dbReference>
<name>A0AAE9ZWY4_9BACT</name>
<dbReference type="GO" id="GO:0005886">
    <property type="term" value="C:plasma membrane"/>
    <property type="evidence" value="ECO:0007669"/>
    <property type="project" value="UniProtKB-SubCell"/>
</dbReference>
<feature type="transmembrane region" description="Helical" evidence="6">
    <location>
        <begin position="12"/>
        <end position="30"/>
    </location>
</feature>
<feature type="transmembrane region" description="Helical" evidence="6">
    <location>
        <begin position="36"/>
        <end position="54"/>
    </location>
</feature>
<evidence type="ECO:0000256" key="3">
    <source>
        <dbReference type="ARBA" id="ARBA00022692"/>
    </source>
</evidence>
<feature type="transmembrane region" description="Helical" evidence="6">
    <location>
        <begin position="503"/>
        <end position="523"/>
    </location>
</feature>
<keyword evidence="2" id="KW-1003">Cell membrane</keyword>
<keyword evidence="9" id="KW-1185">Reference proteome</keyword>
<keyword evidence="3 6" id="KW-0812">Transmembrane</keyword>
<protein>
    <submittedName>
        <fullName evidence="8">ComEC/Rec2 family competence protein</fullName>
    </submittedName>
</protein>
<dbReference type="NCBIfam" id="TIGR00360">
    <property type="entry name" value="ComEC_N-term"/>
    <property type="match status" value="1"/>
</dbReference>
<feature type="transmembrane region" description="Helical" evidence="6">
    <location>
        <begin position="256"/>
        <end position="276"/>
    </location>
</feature>
<feature type="transmembrane region" description="Helical" evidence="6">
    <location>
        <begin position="402"/>
        <end position="428"/>
    </location>
</feature>
<evidence type="ECO:0000313" key="8">
    <source>
        <dbReference type="EMBL" id="WED64961.1"/>
    </source>
</evidence>
<feature type="transmembrane region" description="Helical" evidence="6">
    <location>
        <begin position="440"/>
        <end position="464"/>
    </location>
</feature>
<feature type="transmembrane region" description="Helical" evidence="6">
    <location>
        <begin position="530"/>
        <end position="547"/>
    </location>
</feature>
<reference evidence="8" key="1">
    <citation type="submission" date="2023-03" db="EMBL/GenBank/DDBJ databases">
        <title>Lomoglobus Profundus gen. nov., sp. nov., a novel member of the phylum Verrucomicrobia, isolated from deep-marine sediment of South China Sea.</title>
        <authorList>
            <person name="Ahmad T."/>
            <person name="Ishaq S.E."/>
            <person name="Wang F."/>
        </authorList>
    </citation>
    <scope>NUCLEOTIDE SEQUENCE</scope>
    <source>
        <strain evidence="8">LMO-M01</strain>
    </source>
</reference>
<dbReference type="Proteomes" id="UP001218638">
    <property type="component" value="Chromosome"/>
</dbReference>
<keyword evidence="4 6" id="KW-1133">Transmembrane helix</keyword>
<evidence type="ECO:0000256" key="5">
    <source>
        <dbReference type="ARBA" id="ARBA00023136"/>
    </source>
</evidence>